<evidence type="ECO:0000256" key="6">
    <source>
        <dbReference type="SAM" id="Phobius"/>
    </source>
</evidence>
<evidence type="ECO:0000256" key="3">
    <source>
        <dbReference type="ARBA" id="ARBA00022989"/>
    </source>
</evidence>
<evidence type="ECO:0000256" key="5">
    <source>
        <dbReference type="SAM" id="MobiDB-lite"/>
    </source>
</evidence>
<organism evidence="8 9">
    <name type="scientific">Rhypophila decipiens</name>
    <dbReference type="NCBI Taxonomy" id="261697"/>
    <lineage>
        <taxon>Eukaryota</taxon>
        <taxon>Fungi</taxon>
        <taxon>Dikarya</taxon>
        <taxon>Ascomycota</taxon>
        <taxon>Pezizomycotina</taxon>
        <taxon>Sordariomycetes</taxon>
        <taxon>Sordariomycetidae</taxon>
        <taxon>Sordariales</taxon>
        <taxon>Naviculisporaceae</taxon>
        <taxon>Rhypophila</taxon>
    </lineage>
</organism>
<feature type="compositionally biased region" description="Low complexity" evidence="5">
    <location>
        <begin position="150"/>
        <end position="180"/>
    </location>
</feature>
<feature type="region of interest" description="Disordered" evidence="5">
    <location>
        <begin position="319"/>
        <end position="367"/>
    </location>
</feature>
<evidence type="ECO:0000256" key="2">
    <source>
        <dbReference type="ARBA" id="ARBA00022692"/>
    </source>
</evidence>
<sequence>MMGRGLWSNHERSISLLSLPSWHLLLSFIAGLSTTQLVVAVDANPKSAFTFPDEDWMVFQLNDVVLVSYVSSFPDPGLYAWCKDGDNVTQVFTKEPAAGYNGTQAVKIDFTSEGNCWWNLRRIFDSPDGANGRPFKLISVEREGGPRTISPSALSTSTMTTTSATSTTPTGSTNPTNQPSNESVLPQNNPTDTNNSNSGGLSTGAAAGIGVAVGLVVLILLIAGVIFLRRWKSTVIAEAVKASSEAATPGGGNTPAGTPPYPVYASTVNDQNERGGGQQMMTQAASAAVAVEANSSYERLGVHHGAGQQARWENQNQNQNDYENGRYHAYPGGGQIKPPEEMDVERHTAEMEGDTSYGAKFQSAQYR</sequence>
<keyword evidence="2 6" id="KW-0812">Transmembrane</keyword>
<reference evidence="8" key="2">
    <citation type="submission" date="2023-05" db="EMBL/GenBank/DDBJ databases">
        <authorList>
            <consortium name="Lawrence Berkeley National Laboratory"/>
            <person name="Steindorff A."/>
            <person name="Hensen N."/>
            <person name="Bonometti L."/>
            <person name="Westerberg I."/>
            <person name="Brannstrom I.O."/>
            <person name="Guillou S."/>
            <person name="Cros-Aarteil S."/>
            <person name="Calhoun S."/>
            <person name="Haridas S."/>
            <person name="Kuo A."/>
            <person name="Mondo S."/>
            <person name="Pangilinan J."/>
            <person name="Riley R."/>
            <person name="Labutti K."/>
            <person name="Andreopoulos B."/>
            <person name="Lipzen A."/>
            <person name="Chen C."/>
            <person name="Yanf M."/>
            <person name="Daum C."/>
            <person name="Ng V."/>
            <person name="Clum A."/>
            <person name="Ohm R."/>
            <person name="Martin F."/>
            <person name="Silar P."/>
            <person name="Natvig D."/>
            <person name="Lalanne C."/>
            <person name="Gautier V."/>
            <person name="Ament-Velasquez S.L."/>
            <person name="Kruys A."/>
            <person name="Hutchinson M.I."/>
            <person name="Powell A.J."/>
            <person name="Barry K."/>
            <person name="Miller A.N."/>
            <person name="Grigoriev I.V."/>
            <person name="Debuchy R."/>
            <person name="Gladieux P."/>
            <person name="Thoren M.H."/>
            <person name="Johannesson H."/>
        </authorList>
    </citation>
    <scope>NUCLEOTIDE SEQUENCE</scope>
    <source>
        <strain evidence="8">PSN293</strain>
    </source>
</reference>
<name>A0AAN6YG83_9PEZI</name>
<evidence type="ECO:0000256" key="1">
    <source>
        <dbReference type="ARBA" id="ARBA00004167"/>
    </source>
</evidence>
<comment type="subcellular location">
    <subcellularLocation>
        <location evidence="1">Membrane</location>
        <topology evidence="1">Single-pass membrane protein</topology>
    </subcellularLocation>
</comment>
<evidence type="ECO:0000256" key="7">
    <source>
        <dbReference type="SAM" id="SignalP"/>
    </source>
</evidence>
<feature type="transmembrane region" description="Helical" evidence="6">
    <location>
        <begin position="205"/>
        <end position="228"/>
    </location>
</feature>
<dbReference type="EMBL" id="MU858078">
    <property type="protein sequence ID" value="KAK4215577.1"/>
    <property type="molecule type" value="Genomic_DNA"/>
</dbReference>
<feature type="compositionally biased region" description="Basic and acidic residues" evidence="5">
    <location>
        <begin position="338"/>
        <end position="350"/>
    </location>
</feature>
<keyword evidence="7" id="KW-0732">Signal</keyword>
<feature type="region of interest" description="Disordered" evidence="5">
    <location>
        <begin position="138"/>
        <end position="199"/>
    </location>
</feature>
<evidence type="ECO:0000313" key="9">
    <source>
        <dbReference type="Proteomes" id="UP001301769"/>
    </source>
</evidence>
<keyword evidence="9" id="KW-1185">Reference proteome</keyword>
<gene>
    <name evidence="8" type="ORF">QBC37DRAFT_418887</name>
</gene>
<keyword evidence="4 6" id="KW-0472">Membrane</keyword>
<keyword evidence="3 6" id="KW-1133">Transmembrane helix</keyword>
<proteinExistence type="predicted"/>
<evidence type="ECO:0000256" key="4">
    <source>
        <dbReference type="ARBA" id="ARBA00023136"/>
    </source>
</evidence>
<evidence type="ECO:0000313" key="8">
    <source>
        <dbReference type="EMBL" id="KAK4215577.1"/>
    </source>
</evidence>
<dbReference type="GO" id="GO:0016020">
    <property type="term" value="C:membrane"/>
    <property type="evidence" value="ECO:0007669"/>
    <property type="project" value="UniProtKB-SubCell"/>
</dbReference>
<feature type="chain" id="PRO_5042947789" evidence="7">
    <location>
        <begin position="41"/>
        <end position="367"/>
    </location>
</feature>
<dbReference type="PANTHER" id="PTHR15549">
    <property type="entry name" value="PAIRED IMMUNOGLOBULIN-LIKE TYPE 2 RECEPTOR"/>
    <property type="match status" value="1"/>
</dbReference>
<accession>A0AAN6YG83</accession>
<protein>
    <submittedName>
        <fullName evidence="8">Uncharacterized protein</fullName>
    </submittedName>
</protein>
<dbReference type="Proteomes" id="UP001301769">
    <property type="component" value="Unassembled WGS sequence"/>
</dbReference>
<feature type="compositionally biased region" description="Polar residues" evidence="5">
    <location>
        <begin position="181"/>
        <end position="199"/>
    </location>
</feature>
<feature type="signal peptide" evidence="7">
    <location>
        <begin position="1"/>
        <end position="40"/>
    </location>
</feature>
<reference evidence="8" key="1">
    <citation type="journal article" date="2023" name="Mol. Phylogenet. Evol.">
        <title>Genome-scale phylogeny and comparative genomics of the fungal order Sordariales.</title>
        <authorList>
            <person name="Hensen N."/>
            <person name="Bonometti L."/>
            <person name="Westerberg I."/>
            <person name="Brannstrom I.O."/>
            <person name="Guillou S."/>
            <person name="Cros-Aarteil S."/>
            <person name="Calhoun S."/>
            <person name="Haridas S."/>
            <person name="Kuo A."/>
            <person name="Mondo S."/>
            <person name="Pangilinan J."/>
            <person name="Riley R."/>
            <person name="LaButti K."/>
            <person name="Andreopoulos B."/>
            <person name="Lipzen A."/>
            <person name="Chen C."/>
            <person name="Yan M."/>
            <person name="Daum C."/>
            <person name="Ng V."/>
            <person name="Clum A."/>
            <person name="Steindorff A."/>
            <person name="Ohm R.A."/>
            <person name="Martin F."/>
            <person name="Silar P."/>
            <person name="Natvig D.O."/>
            <person name="Lalanne C."/>
            <person name="Gautier V."/>
            <person name="Ament-Velasquez S.L."/>
            <person name="Kruys A."/>
            <person name="Hutchinson M.I."/>
            <person name="Powell A.J."/>
            <person name="Barry K."/>
            <person name="Miller A.N."/>
            <person name="Grigoriev I.V."/>
            <person name="Debuchy R."/>
            <person name="Gladieux P."/>
            <person name="Hiltunen Thoren M."/>
            <person name="Johannesson H."/>
        </authorList>
    </citation>
    <scope>NUCLEOTIDE SEQUENCE</scope>
    <source>
        <strain evidence="8">PSN293</strain>
    </source>
</reference>
<comment type="caution">
    <text evidence="8">The sequence shown here is derived from an EMBL/GenBank/DDBJ whole genome shotgun (WGS) entry which is preliminary data.</text>
</comment>
<dbReference type="AlphaFoldDB" id="A0AAN6YG83"/>
<dbReference type="InterPro" id="IPR051694">
    <property type="entry name" value="Immunoregulatory_rcpt-like"/>
</dbReference>
<dbReference type="PANTHER" id="PTHR15549:SF26">
    <property type="entry name" value="AXIAL BUDDING PATTERN PROTEIN 2-RELATED"/>
    <property type="match status" value="1"/>
</dbReference>
<dbReference type="GO" id="GO:0071944">
    <property type="term" value="C:cell periphery"/>
    <property type="evidence" value="ECO:0007669"/>
    <property type="project" value="UniProtKB-ARBA"/>
</dbReference>